<dbReference type="STRING" id="665118.SAMN02983003_2938"/>
<evidence type="ECO:0000259" key="2">
    <source>
        <dbReference type="PROSITE" id="PS50076"/>
    </source>
</evidence>
<keyword evidence="4" id="KW-1185">Reference proteome</keyword>
<feature type="region of interest" description="Disordered" evidence="1">
    <location>
        <begin position="1"/>
        <end position="29"/>
    </location>
</feature>
<protein>
    <submittedName>
        <fullName evidence="3">DnaJ domain-containing protein</fullName>
    </submittedName>
</protein>
<dbReference type="AlphaFoldDB" id="A0A1K2I0B4"/>
<proteinExistence type="predicted"/>
<evidence type="ECO:0000313" key="4">
    <source>
        <dbReference type="Proteomes" id="UP000183447"/>
    </source>
</evidence>
<dbReference type="CDD" id="cd06257">
    <property type="entry name" value="DnaJ"/>
    <property type="match status" value="1"/>
</dbReference>
<gene>
    <name evidence="3" type="ORF">SAMN02983003_2938</name>
</gene>
<dbReference type="InterPro" id="IPR036869">
    <property type="entry name" value="J_dom_sf"/>
</dbReference>
<reference evidence="3 4" key="1">
    <citation type="submission" date="2016-11" db="EMBL/GenBank/DDBJ databases">
        <authorList>
            <person name="Jaros S."/>
            <person name="Januszkiewicz K."/>
            <person name="Wedrychowicz H."/>
        </authorList>
    </citation>
    <scope>NUCLEOTIDE SEQUENCE [LARGE SCALE GENOMIC DNA]</scope>
    <source>
        <strain evidence="3 4">ATCC 23634</strain>
    </source>
</reference>
<dbReference type="SMART" id="SM00271">
    <property type="entry name" value="DnaJ"/>
    <property type="match status" value="1"/>
</dbReference>
<dbReference type="PROSITE" id="PS50076">
    <property type="entry name" value="DNAJ_2"/>
    <property type="match status" value="1"/>
</dbReference>
<dbReference type="PRINTS" id="PR00625">
    <property type="entry name" value="JDOMAIN"/>
</dbReference>
<dbReference type="SUPFAM" id="SSF46565">
    <property type="entry name" value="Chaperone J-domain"/>
    <property type="match status" value="1"/>
</dbReference>
<dbReference type="Proteomes" id="UP000183447">
    <property type="component" value="Unassembled WGS sequence"/>
</dbReference>
<dbReference type="InterPro" id="IPR001623">
    <property type="entry name" value="DnaJ_domain"/>
</dbReference>
<accession>A0A1K2I0B4</accession>
<evidence type="ECO:0000313" key="3">
    <source>
        <dbReference type="EMBL" id="SFZ85768.1"/>
    </source>
</evidence>
<name>A0A1K2I0B4_9HYPH</name>
<dbReference type="OrthoDB" id="9786294at2"/>
<feature type="domain" description="J" evidence="2">
    <location>
        <begin position="155"/>
        <end position="215"/>
    </location>
</feature>
<dbReference type="RefSeq" id="WP_072344422.1">
    <property type="nucleotide sequence ID" value="NZ_FPKU01000002.1"/>
</dbReference>
<feature type="region of interest" description="Disordered" evidence="1">
    <location>
        <begin position="86"/>
        <end position="120"/>
    </location>
</feature>
<organism evidence="3 4">
    <name type="scientific">Devosia enhydra</name>
    <dbReference type="NCBI Taxonomy" id="665118"/>
    <lineage>
        <taxon>Bacteria</taxon>
        <taxon>Pseudomonadati</taxon>
        <taxon>Pseudomonadota</taxon>
        <taxon>Alphaproteobacteria</taxon>
        <taxon>Hyphomicrobiales</taxon>
        <taxon>Devosiaceae</taxon>
        <taxon>Devosia</taxon>
    </lineage>
</organism>
<sequence>MKLDSKLFDGIRIRSRQEEKAEPPKGPVCEWEGCSEPGAYRAPKPARAQAGGRAAEYHHFCLEHVRHYNTAFNFFAGMKPEGMEAAVGTGPKAEAGAAGGPRADYSGPRMPRGGPRDAEKRVSDPLHIFARYARAKARGPAPQARPRPANEQDRRAFEALGMTTVMTSDEIKKAYKTLVKMHHPDANGGDKASEDRLRSIIAAYSHLKLRGFVAR</sequence>
<dbReference type="Gene3D" id="1.10.287.110">
    <property type="entry name" value="DnaJ domain"/>
    <property type="match status" value="1"/>
</dbReference>
<feature type="compositionally biased region" description="Low complexity" evidence="1">
    <location>
        <begin position="88"/>
        <end position="103"/>
    </location>
</feature>
<evidence type="ECO:0000256" key="1">
    <source>
        <dbReference type="SAM" id="MobiDB-lite"/>
    </source>
</evidence>
<feature type="compositionally biased region" description="Basic and acidic residues" evidence="1">
    <location>
        <begin position="1"/>
        <end position="23"/>
    </location>
</feature>
<dbReference type="Pfam" id="PF00226">
    <property type="entry name" value="DnaJ"/>
    <property type="match status" value="1"/>
</dbReference>
<dbReference type="EMBL" id="FPKU01000002">
    <property type="protein sequence ID" value="SFZ85768.1"/>
    <property type="molecule type" value="Genomic_DNA"/>
</dbReference>